<feature type="region of interest" description="Disordered" evidence="1">
    <location>
        <begin position="1"/>
        <end position="21"/>
    </location>
</feature>
<evidence type="ECO:0000313" key="2">
    <source>
        <dbReference type="EMBL" id="WFG38137.1"/>
    </source>
</evidence>
<dbReference type="GO" id="GO:0003677">
    <property type="term" value="F:DNA binding"/>
    <property type="evidence" value="ECO:0007669"/>
    <property type="project" value="InterPro"/>
</dbReference>
<keyword evidence="3" id="KW-1185">Reference proteome</keyword>
<dbReference type="GO" id="GO:0046872">
    <property type="term" value="F:metal ion binding"/>
    <property type="evidence" value="ECO:0007669"/>
    <property type="project" value="InterPro"/>
</dbReference>
<dbReference type="Pfam" id="PF02583">
    <property type="entry name" value="Trns_repr_metal"/>
    <property type="match status" value="1"/>
</dbReference>
<organism evidence="2 3">
    <name type="scientific">Candidatus Lucifugimonas marina</name>
    <dbReference type="NCBI Taxonomy" id="3038979"/>
    <lineage>
        <taxon>Bacteria</taxon>
        <taxon>Bacillati</taxon>
        <taxon>Chloroflexota</taxon>
        <taxon>Dehalococcoidia</taxon>
        <taxon>SAR202 cluster</taxon>
        <taxon>Candidatus Lucifugimonadales</taxon>
        <taxon>Candidatus Lucifugimonadaceae</taxon>
        <taxon>Candidatus Lucifugimonas</taxon>
    </lineage>
</organism>
<dbReference type="AlphaFoldDB" id="A0AAJ6CSC6"/>
<dbReference type="Proteomes" id="UP001219901">
    <property type="component" value="Chromosome"/>
</dbReference>
<reference evidence="3" key="2">
    <citation type="submission" date="2023-06" db="EMBL/GenBank/DDBJ databases">
        <title>Pangenomics reveal diversification of enzyme families and niche specialization in globally abundant SAR202 bacteria.</title>
        <authorList>
            <person name="Saw J.H.W."/>
        </authorList>
    </citation>
    <scope>NUCLEOTIDE SEQUENCE [LARGE SCALE GENOMIC DNA]</scope>
    <source>
        <strain evidence="3">JH1073</strain>
    </source>
</reference>
<dbReference type="EMBL" id="CP046147">
    <property type="protein sequence ID" value="WFG38137.1"/>
    <property type="molecule type" value="Genomic_DNA"/>
</dbReference>
<dbReference type="RefSeq" id="WP_342824371.1">
    <property type="nucleotide sequence ID" value="NZ_CP046146.1"/>
</dbReference>
<reference evidence="2 3" key="1">
    <citation type="submission" date="2019-11" db="EMBL/GenBank/DDBJ databases">
        <authorList>
            <person name="Cho J.-C."/>
        </authorList>
    </citation>
    <scope>NUCLEOTIDE SEQUENCE [LARGE SCALE GENOMIC DNA]</scope>
    <source>
        <strain evidence="2 3">JH1073</strain>
    </source>
</reference>
<sequence length="104" mass="11915">MIHEHAEHAHGNHHDEAKAETKSDAIKRLSYIEGHLAGVKKMVDDDRYCVDILRQTFAVRRALQKLESQLIDGHLRTCVVDGVKEGREEQVLSELVELYEIADR</sequence>
<dbReference type="CDD" id="cd10151">
    <property type="entry name" value="TthCsoR-like_DUF156"/>
    <property type="match status" value="1"/>
</dbReference>
<dbReference type="PANTHER" id="PTHR33677:SF3">
    <property type="entry name" value="COPPER-SENSING TRANSCRIPTIONAL REPRESSOR RICR"/>
    <property type="match status" value="1"/>
</dbReference>
<dbReference type="InterPro" id="IPR003735">
    <property type="entry name" value="Metal_Tscrpt_repr"/>
</dbReference>
<gene>
    <name evidence="2" type="ORF">GKO48_00445</name>
</gene>
<dbReference type="PANTHER" id="PTHR33677">
    <property type="entry name" value="TRANSCRIPTIONAL REPRESSOR FRMR-RELATED"/>
    <property type="match status" value="1"/>
</dbReference>
<dbReference type="GO" id="GO:0045892">
    <property type="term" value="P:negative regulation of DNA-templated transcription"/>
    <property type="evidence" value="ECO:0007669"/>
    <property type="project" value="UniProtKB-ARBA"/>
</dbReference>
<accession>A0AAJ6CSC6</accession>
<dbReference type="Gene3D" id="1.20.58.1000">
    <property type="entry name" value="Metal-sensitive repressor, helix protomer"/>
    <property type="match status" value="1"/>
</dbReference>
<dbReference type="InterPro" id="IPR038390">
    <property type="entry name" value="Metal_Tscrpt_repr_sf"/>
</dbReference>
<proteinExistence type="predicted"/>
<evidence type="ECO:0000313" key="3">
    <source>
        <dbReference type="Proteomes" id="UP001219901"/>
    </source>
</evidence>
<evidence type="ECO:0000256" key="1">
    <source>
        <dbReference type="SAM" id="MobiDB-lite"/>
    </source>
</evidence>
<protein>
    <submittedName>
        <fullName evidence="2">Metal-sensing transcriptional repressor</fullName>
    </submittedName>
</protein>
<name>A0AAJ6CSC6_9CHLR</name>